<dbReference type="Proteomes" id="UP000466848">
    <property type="component" value="Chromosome"/>
</dbReference>
<evidence type="ECO:0000313" key="1">
    <source>
        <dbReference type="EMBL" id="QIB69428.1"/>
    </source>
</evidence>
<protein>
    <submittedName>
        <fullName evidence="1">Uncharacterized protein</fullName>
    </submittedName>
</protein>
<dbReference type="KEGG" id="abut:Ami103574_08835"/>
<sequence>MYNIKDGVTRNIEYNGITIKVPNSLRNEIIETIDFAEKEYSKIYSENDKLFHFLYDVVKERKNIVASMVSSSFLKTYAELGINEMLKQKPGGKKDKYIYPPESYKITAILNMLNKGTNIVYLRKLTGLDLGTLVSNFDFQKKAEYEDVISLEINKGIISTDYFTYI</sequence>
<dbReference type="RefSeq" id="WP_163066671.1">
    <property type="nucleotide sequence ID" value="NZ_CP048649.1"/>
</dbReference>
<organism evidence="1 2">
    <name type="scientific">Aminipila butyrica</name>
    <dbReference type="NCBI Taxonomy" id="433296"/>
    <lineage>
        <taxon>Bacteria</taxon>
        <taxon>Bacillati</taxon>
        <taxon>Bacillota</taxon>
        <taxon>Clostridia</taxon>
        <taxon>Peptostreptococcales</taxon>
        <taxon>Anaerovoracaceae</taxon>
        <taxon>Aminipila</taxon>
    </lineage>
</organism>
<evidence type="ECO:0000313" key="2">
    <source>
        <dbReference type="Proteomes" id="UP000466848"/>
    </source>
</evidence>
<gene>
    <name evidence="1" type="ORF">Ami103574_08835</name>
</gene>
<accession>A0A858BWF0</accession>
<dbReference type="EMBL" id="CP048649">
    <property type="protein sequence ID" value="QIB69428.1"/>
    <property type="molecule type" value="Genomic_DNA"/>
</dbReference>
<dbReference type="AlphaFoldDB" id="A0A858BWF0"/>
<name>A0A858BWF0_9FIRM</name>
<reference evidence="1 2" key="1">
    <citation type="submission" date="2020-02" db="EMBL/GenBank/DDBJ databases">
        <authorList>
            <person name="Kim Y.B."/>
            <person name="Roh S.W."/>
        </authorList>
    </citation>
    <scope>NUCLEOTIDE SEQUENCE [LARGE SCALE GENOMIC DNA]</scope>
    <source>
        <strain evidence="1 2">DSM 103574</strain>
    </source>
</reference>
<keyword evidence="2" id="KW-1185">Reference proteome</keyword>
<proteinExistence type="predicted"/>